<dbReference type="SUPFAM" id="SSF55874">
    <property type="entry name" value="ATPase domain of HSP90 chaperone/DNA topoisomerase II/histidine kinase"/>
    <property type="match status" value="1"/>
</dbReference>
<dbReference type="GeneID" id="55494489"/>
<dbReference type="PROSITE" id="PS50110">
    <property type="entry name" value="RESPONSE_REGULATORY"/>
    <property type="match status" value="1"/>
</dbReference>
<comment type="subcellular location">
    <subcellularLocation>
        <location evidence="2">Cell inner membrane</location>
        <topology evidence="2">Multi-pass membrane protein</topology>
    </subcellularLocation>
</comment>
<evidence type="ECO:0000256" key="11">
    <source>
        <dbReference type="ARBA" id="ARBA00022989"/>
    </source>
</evidence>
<keyword evidence="7 22" id="KW-0808">Transferase</keyword>
<keyword evidence="5" id="KW-0997">Cell inner membrane</keyword>
<keyword evidence="11 16" id="KW-1133">Transmembrane helix</keyword>
<dbReference type="SMART" id="SM00091">
    <property type="entry name" value="PAS"/>
    <property type="match status" value="1"/>
</dbReference>
<dbReference type="Proteomes" id="UP000050783">
    <property type="component" value="Unassembled WGS sequence"/>
</dbReference>
<dbReference type="Pfam" id="PF01627">
    <property type="entry name" value="Hpt"/>
    <property type="match status" value="1"/>
</dbReference>
<evidence type="ECO:0000256" key="15">
    <source>
        <dbReference type="PROSITE-ProRule" id="PRU00169"/>
    </source>
</evidence>
<keyword evidence="9" id="KW-0418">Kinase</keyword>
<reference evidence="22 23" key="1">
    <citation type="submission" date="2015-09" db="EMBL/GenBank/DDBJ databases">
        <authorList>
            <consortium name="Swine Surveillance"/>
        </authorList>
    </citation>
    <scope>NUCLEOTIDE SEQUENCE [LARGE SCALE GENOMIC DNA]</scope>
    <source>
        <strain evidence="22 23">CECT 4292</strain>
    </source>
</reference>
<dbReference type="PROSITE" id="PS50113">
    <property type="entry name" value="PAC"/>
    <property type="match status" value="1"/>
</dbReference>
<dbReference type="SMART" id="SM00387">
    <property type="entry name" value="HATPase_c"/>
    <property type="match status" value="1"/>
</dbReference>
<dbReference type="InterPro" id="IPR001610">
    <property type="entry name" value="PAC"/>
</dbReference>
<dbReference type="SMART" id="SM00448">
    <property type="entry name" value="REC"/>
    <property type="match status" value="1"/>
</dbReference>
<dbReference type="SUPFAM" id="SSF55785">
    <property type="entry name" value="PYP-like sensor domain (PAS domain)"/>
    <property type="match status" value="1"/>
</dbReference>
<dbReference type="InterPro" id="IPR011006">
    <property type="entry name" value="CheY-like_superfamily"/>
</dbReference>
<dbReference type="InterPro" id="IPR036890">
    <property type="entry name" value="HATPase_C_sf"/>
</dbReference>
<dbReference type="GO" id="GO:0000155">
    <property type="term" value="F:phosphorelay sensor kinase activity"/>
    <property type="evidence" value="ECO:0007669"/>
    <property type="project" value="InterPro"/>
</dbReference>
<dbReference type="InterPro" id="IPR008207">
    <property type="entry name" value="Sig_transdc_His_kin_Hpt_dom"/>
</dbReference>
<dbReference type="InterPro" id="IPR005467">
    <property type="entry name" value="His_kinase_dom"/>
</dbReference>
<evidence type="ECO:0000259" key="21">
    <source>
        <dbReference type="PROSITE" id="PS50894"/>
    </source>
</evidence>
<feature type="domain" description="PAC" evidence="20">
    <location>
        <begin position="292"/>
        <end position="342"/>
    </location>
</feature>
<evidence type="ECO:0000256" key="8">
    <source>
        <dbReference type="ARBA" id="ARBA00022692"/>
    </source>
</evidence>
<evidence type="ECO:0000256" key="1">
    <source>
        <dbReference type="ARBA" id="ARBA00000085"/>
    </source>
</evidence>
<evidence type="ECO:0000256" key="9">
    <source>
        <dbReference type="ARBA" id="ARBA00022777"/>
    </source>
</evidence>
<feature type="domain" description="HPt" evidence="21">
    <location>
        <begin position="744"/>
        <end position="837"/>
    </location>
</feature>
<feature type="modified residue" description="Phosphohistidine" evidence="14">
    <location>
        <position position="783"/>
    </location>
</feature>
<evidence type="ECO:0000256" key="14">
    <source>
        <dbReference type="PROSITE-ProRule" id="PRU00110"/>
    </source>
</evidence>
<dbReference type="Pfam" id="PF13426">
    <property type="entry name" value="PAS_9"/>
    <property type="match status" value="1"/>
</dbReference>
<evidence type="ECO:0000256" key="5">
    <source>
        <dbReference type="ARBA" id="ARBA00022519"/>
    </source>
</evidence>
<keyword evidence="4" id="KW-1003">Cell membrane</keyword>
<dbReference type="CDD" id="cd16922">
    <property type="entry name" value="HATPase_EvgS-ArcB-TorS-like"/>
    <property type="match status" value="1"/>
</dbReference>
<dbReference type="InterPro" id="IPR001789">
    <property type="entry name" value="Sig_transdc_resp-reg_receiver"/>
</dbReference>
<evidence type="ECO:0000313" key="22">
    <source>
        <dbReference type="EMBL" id="CUH49140.1"/>
    </source>
</evidence>
<dbReference type="AlphaFoldDB" id="A0A0N7LQW3"/>
<keyword evidence="8 16" id="KW-0812">Transmembrane</keyword>
<dbReference type="SUPFAM" id="SSF47226">
    <property type="entry name" value="Histidine-containing phosphotransfer domain, HPT domain"/>
    <property type="match status" value="1"/>
</dbReference>
<dbReference type="NCBIfam" id="TIGR00229">
    <property type="entry name" value="sensory_box"/>
    <property type="match status" value="1"/>
</dbReference>
<dbReference type="PANTHER" id="PTHR43047:SF64">
    <property type="entry name" value="HISTIDINE KINASE CONTAINING CHEY-HOMOLOGOUS RECEIVER DOMAIN AND PAS DOMAIN-RELATED"/>
    <property type="match status" value="1"/>
</dbReference>
<dbReference type="FunFam" id="3.30.565.10:FF:000010">
    <property type="entry name" value="Sensor histidine kinase RcsC"/>
    <property type="match status" value="1"/>
</dbReference>
<feature type="domain" description="Response regulatory" evidence="18">
    <location>
        <begin position="603"/>
        <end position="720"/>
    </location>
</feature>
<keyword evidence="12" id="KW-0902">Two-component regulatory system</keyword>
<dbReference type="CDD" id="cd00130">
    <property type="entry name" value="PAS"/>
    <property type="match status" value="1"/>
</dbReference>
<dbReference type="Pfam" id="PF02518">
    <property type="entry name" value="HATPase_c"/>
    <property type="match status" value="1"/>
</dbReference>
<keyword evidence="13 16" id="KW-0472">Membrane</keyword>
<dbReference type="InterPro" id="IPR036641">
    <property type="entry name" value="HPT_dom_sf"/>
</dbReference>
<evidence type="ECO:0000256" key="6">
    <source>
        <dbReference type="ARBA" id="ARBA00022553"/>
    </source>
</evidence>
<accession>A0A0N7LQW3</accession>
<dbReference type="InterPro" id="IPR036097">
    <property type="entry name" value="HisK_dim/P_sf"/>
</dbReference>
<dbReference type="SMART" id="SM00388">
    <property type="entry name" value="HisKA"/>
    <property type="match status" value="1"/>
</dbReference>
<dbReference type="EMBL" id="CYPU01000064">
    <property type="protein sequence ID" value="CUH49140.1"/>
    <property type="molecule type" value="Genomic_DNA"/>
</dbReference>
<dbReference type="InterPro" id="IPR035965">
    <property type="entry name" value="PAS-like_dom_sf"/>
</dbReference>
<keyword evidence="10" id="KW-0547">Nucleotide-binding</keyword>
<dbReference type="Gene3D" id="1.10.287.130">
    <property type="match status" value="1"/>
</dbReference>
<dbReference type="InterPro" id="IPR003594">
    <property type="entry name" value="HATPase_dom"/>
</dbReference>
<evidence type="ECO:0000259" key="18">
    <source>
        <dbReference type="PROSITE" id="PS50110"/>
    </source>
</evidence>
<evidence type="ECO:0000259" key="17">
    <source>
        <dbReference type="PROSITE" id="PS50109"/>
    </source>
</evidence>
<dbReference type="PROSITE" id="PS50112">
    <property type="entry name" value="PAS"/>
    <property type="match status" value="1"/>
</dbReference>
<dbReference type="GO" id="GO:0005886">
    <property type="term" value="C:plasma membrane"/>
    <property type="evidence" value="ECO:0007669"/>
    <property type="project" value="UniProtKB-SubCell"/>
</dbReference>
<name>A0A0N7LQW3_9RHOB</name>
<keyword evidence="6 15" id="KW-0597">Phosphoprotein</keyword>
<feature type="domain" description="Histidine kinase" evidence="17">
    <location>
        <begin position="360"/>
        <end position="580"/>
    </location>
</feature>
<dbReference type="InterPro" id="IPR000014">
    <property type="entry name" value="PAS"/>
</dbReference>
<evidence type="ECO:0000256" key="4">
    <source>
        <dbReference type="ARBA" id="ARBA00022475"/>
    </source>
</evidence>
<evidence type="ECO:0000256" key="2">
    <source>
        <dbReference type="ARBA" id="ARBA00004429"/>
    </source>
</evidence>
<evidence type="ECO:0000259" key="19">
    <source>
        <dbReference type="PROSITE" id="PS50112"/>
    </source>
</evidence>
<organism evidence="22 23">
    <name type="scientific">Ruegeria atlantica</name>
    <dbReference type="NCBI Taxonomy" id="81569"/>
    <lineage>
        <taxon>Bacteria</taxon>
        <taxon>Pseudomonadati</taxon>
        <taxon>Pseudomonadota</taxon>
        <taxon>Alphaproteobacteria</taxon>
        <taxon>Rhodobacterales</taxon>
        <taxon>Roseobacteraceae</taxon>
        <taxon>Ruegeria</taxon>
    </lineage>
</organism>
<evidence type="ECO:0000256" key="13">
    <source>
        <dbReference type="ARBA" id="ARBA00023136"/>
    </source>
</evidence>
<dbReference type="PANTHER" id="PTHR43047">
    <property type="entry name" value="TWO-COMPONENT HISTIDINE PROTEIN KINASE"/>
    <property type="match status" value="1"/>
</dbReference>
<dbReference type="RefSeq" id="WP_145974998.1">
    <property type="nucleotide sequence ID" value="NZ_CYPU01000064.1"/>
</dbReference>
<dbReference type="Gene3D" id="3.30.565.10">
    <property type="entry name" value="Histidine kinase-like ATPase, C-terminal domain"/>
    <property type="match status" value="1"/>
</dbReference>
<dbReference type="PROSITE" id="PS50109">
    <property type="entry name" value="HIS_KIN"/>
    <property type="match status" value="1"/>
</dbReference>
<comment type="catalytic activity">
    <reaction evidence="1">
        <text>ATP + protein L-histidine = ADP + protein N-phospho-L-histidine.</text>
        <dbReference type="EC" id="2.7.13.3"/>
    </reaction>
</comment>
<dbReference type="InterPro" id="IPR003661">
    <property type="entry name" value="HisK_dim/P_dom"/>
</dbReference>
<dbReference type="Gene3D" id="3.40.50.2300">
    <property type="match status" value="1"/>
</dbReference>
<dbReference type="EC" id="2.7.13.3" evidence="3"/>
<evidence type="ECO:0000256" key="3">
    <source>
        <dbReference type="ARBA" id="ARBA00012438"/>
    </source>
</evidence>
<evidence type="ECO:0000256" key="7">
    <source>
        <dbReference type="ARBA" id="ARBA00022679"/>
    </source>
</evidence>
<dbReference type="SUPFAM" id="SSF52172">
    <property type="entry name" value="CheY-like"/>
    <property type="match status" value="1"/>
</dbReference>
<evidence type="ECO:0000256" key="12">
    <source>
        <dbReference type="ARBA" id="ARBA00023012"/>
    </source>
</evidence>
<dbReference type="SUPFAM" id="SSF47384">
    <property type="entry name" value="Homodimeric domain of signal transducing histidine kinase"/>
    <property type="match status" value="1"/>
</dbReference>
<sequence>MKSELNRYRLLVLAGICLLIILFATMVSNLLTQVRDLSIADEDNIQWSISQLDIEFANLDAVLTEQIAAQTGFSDQLQLRADIALSRLNVVNSGRAREIYGDSSEAAELIEKIEAFGDDAVAILDSSEPLDETDLLELNRLVRDVRPVVRELALLGVRIVAERSEDRRAELAGQLSRAGGIAVGLLILMALLLLFMDRLLQRSVRRDAALSASSKQLASTVAASLDAIVTSDSSGRIIEFNASAERVFGWTRDEIVGLTMEDTFIPQRMRDAHHNGMKRYLETGAPRVVDAGRVELAALRKSGEEFPVELNVTTTHDGDDTKFIAYIRDISERKINEQKLIDARDRAERTDKAKSQFMTVMSHEMRTPLNGILGVLDLLKTTPLNDQQARYSRIATSSSEVLLEHVNEALDITRIETGNLQLNSEVFDLTELMQALLELFEPLANEKNLAVKLDINPAVQGPYHGDSGRIRQVLTNLIGNAIKFTEDGEVTLRVSGIHGPETSSLRFEVIDTGIGIPPEQHEQVFEDFIALANSEGRQARGDGLGLSISRRIARAMGGDVSLKSVEGAGSVFILTLPLRRTEPKTRDDSDNLAQNAKQAPSCNILIVEDNSINRSVLCDMLTTMGHTVREAVNGEDCLQKAKDEVFDIILMDISMPVMDGIEATERLRRSNGINAGTHIIGLTAHGREEYRERSVAAGMDRFHTKPIRLEALQNIVAEVTSKHLSKPDTAHFPEALSEMIDLLGNAKVANIAEEFLAEMAEFTADLRAAGDPPDMLAIAEAAHRAKGAASLLGQIELRDALEELENNARDRKLRALQTWADRLDDEAVTSKSVFDGAISRHANTP</sequence>
<feature type="modified residue" description="4-aspartylphosphate" evidence="15">
    <location>
        <position position="652"/>
    </location>
</feature>
<protein>
    <recommendedName>
        <fullName evidence="3">histidine kinase</fullName>
        <ecNumber evidence="3">2.7.13.3</ecNumber>
    </recommendedName>
</protein>
<dbReference type="PROSITE" id="PS50894">
    <property type="entry name" value="HPT"/>
    <property type="match status" value="1"/>
</dbReference>
<gene>
    <name evidence="22" type="primary">arcB</name>
    <name evidence="22" type="ORF">RUA4292_03335</name>
</gene>
<feature type="transmembrane region" description="Helical" evidence="16">
    <location>
        <begin position="178"/>
        <end position="196"/>
    </location>
</feature>
<evidence type="ECO:0000256" key="16">
    <source>
        <dbReference type="SAM" id="Phobius"/>
    </source>
</evidence>
<evidence type="ECO:0000259" key="20">
    <source>
        <dbReference type="PROSITE" id="PS50113"/>
    </source>
</evidence>
<evidence type="ECO:0000256" key="10">
    <source>
        <dbReference type="ARBA" id="ARBA00022840"/>
    </source>
</evidence>
<dbReference type="InterPro" id="IPR004358">
    <property type="entry name" value="Sig_transdc_His_kin-like_C"/>
</dbReference>
<dbReference type="Gene3D" id="1.20.120.160">
    <property type="entry name" value="HPT domain"/>
    <property type="match status" value="1"/>
</dbReference>
<dbReference type="InterPro" id="IPR000700">
    <property type="entry name" value="PAS-assoc_C"/>
</dbReference>
<dbReference type="CDD" id="cd00082">
    <property type="entry name" value="HisKA"/>
    <property type="match status" value="1"/>
</dbReference>
<proteinExistence type="predicted"/>
<dbReference type="PRINTS" id="PR00344">
    <property type="entry name" value="BCTRLSENSOR"/>
</dbReference>
<dbReference type="Pfam" id="PF00512">
    <property type="entry name" value="HisKA"/>
    <property type="match status" value="1"/>
</dbReference>
<feature type="domain" description="PAS" evidence="19">
    <location>
        <begin position="213"/>
        <end position="284"/>
    </location>
</feature>
<dbReference type="Pfam" id="PF00072">
    <property type="entry name" value="Response_reg"/>
    <property type="match status" value="1"/>
</dbReference>
<keyword evidence="10" id="KW-0067">ATP-binding</keyword>
<dbReference type="CDD" id="cd17546">
    <property type="entry name" value="REC_hyHK_CKI1_RcsC-like"/>
    <property type="match status" value="1"/>
</dbReference>
<dbReference type="SMART" id="SM00086">
    <property type="entry name" value="PAC"/>
    <property type="match status" value="1"/>
</dbReference>
<dbReference type="Gene3D" id="3.30.450.20">
    <property type="entry name" value="PAS domain"/>
    <property type="match status" value="1"/>
</dbReference>
<dbReference type="OrthoDB" id="9801651at2"/>
<evidence type="ECO:0000313" key="23">
    <source>
        <dbReference type="Proteomes" id="UP000050783"/>
    </source>
</evidence>